<organism evidence="1 2">
    <name type="scientific">Funneliformis mosseae</name>
    <name type="common">Endomycorrhizal fungus</name>
    <name type="synonym">Glomus mosseae</name>
    <dbReference type="NCBI Taxonomy" id="27381"/>
    <lineage>
        <taxon>Eukaryota</taxon>
        <taxon>Fungi</taxon>
        <taxon>Fungi incertae sedis</taxon>
        <taxon>Mucoromycota</taxon>
        <taxon>Glomeromycotina</taxon>
        <taxon>Glomeromycetes</taxon>
        <taxon>Glomerales</taxon>
        <taxon>Glomeraceae</taxon>
        <taxon>Funneliformis</taxon>
    </lineage>
</organism>
<gene>
    <name evidence="1" type="ORF">FMOSSE_LOCUS8244</name>
</gene>
<dbReference type="EMBL" id="CAJVPP010002096">
    <property type="protein sequence ID" value="CAG8587002.1"/>
    <property type="molecule type" value="Genomic_DNA"/>
</dbReference>
<dbReference type="AlphaFoldDB" id="A0A9N9C5D0"/>
<evidence type="ECO:0000313" key="2">
    <source>
        <dbReference type="Proteomes" id="UP000789375"/>
    </source>
</evidence>
<keyword evidence="2" id="KW-1185">Reference proteome</keyword>
<dbReference type="Proteomes" id="UP000789375">
    <property type="component" value="Unassembled WGS sequence"/>
</dbReference>
<name>A0A9N9C5D0_FUNMO</name>
<proteinExistence type="predicted"/>
<protein>
    <submittedName>
        <fullName evidence="1">1490_t:CDS:1</fullName>
    </submittedName>
</protein>
<reference evidence="1" key="1">
    <citation type="submission" date="2021-06" db="EMBL/GenBank/DDBJ databases">
        <authorList>
            <person name="Kallberg Y."/>
            <person name="Tangrot J."/>
            <person name="Rosling A."/>
        </authorList>
    </citation>
    <scope>NUCLEOTIDE SEQUENCE</scope>
    <source>
        <strain evidence="1">87-6 pot B 2015</strain>
    </source>
</reference>
<comment type="caution">
    <text evidence="1">The sequence shown here is derived from an EMBL/GenBank/DDBJ whole genome shotgun (WGS) entry which is preliminary data.</text>
</comment>
<evidence type="ECO:0000313" key="1">
    <source>
        <dbReference type="EMBL" id="CAG8587002.1"/>
    </source>
</evidence>
<accession>A0A9N9C5D0</accession>
<sequence>MGLFQYSTFRRLHGYRKPFTNPGIPDKYQNLVHDAVDLNPGLQPMFSKRLIDLQHVYKNVRKMSASKEQYEKQTLYKYFDAYDNLVNPKAKLVTFQKEATNYDEDFPDAQLHYAGY</sequence>